<reference evidence="1 2" key="1">
    <citation type="submission" date="2021-06" db="EMBL/GenBank/DDBJ databases">
        <authorList>
            <person name="Sun Q."/>
            <person name="Li D."/>
        </authorList>
    </citation>
    <scope>NUCLEOTIDE SEQUENCE [LARGE SCALE GENOMIC DNA]</scope>
    <source>
        <strain evidence="1 2">MSJ-11</strain>
    </source>
</reference>
<comment type="caution">
    <text evidence="1">The sequence shown here is derived from an EMBL/GenBank/DDBJ whole genome shotgun (WGS) entry which is preliminary data.</text>
</comment>
<gene>
    <name evidence="1" type="ORF">KQI86_03970</name>
</gene>
<evidence type="ECO:0000313" key="1">
    <source>
        <dbReference type="EMBL" id="MBU5483473.1"/>
    </source>
</evidence>
<dbReference type="EMBL" id="JAHLQF010000001">
    <property type="protein sequence ID" value="MBU5483473.1"/>
    <property type="molecule type" value="Genomic_DNA"/>
</dbReference>
<protein>
    <submittedName>
        <fullName evidence="1">Uncharacterized protein</fullName>
    </submittedName>
</protein>
<accession>A0ABS6EE47</accession>
<keyword evidence="2" id="KW-1185">Reference proteome</keyword>
<sequence length="882" mass="103480">MIEMYRLKKINISYIIKNKYNINIDKEGEKDFLIQQQGNALFRQIELLRGYKTTNIDELIFVESKNKSKNEQLIHILKNGFYCNSIKFLRIGKSASQAKNGITVFISEDYFKSITERSQLGITPKSCVISKYEAYRNLILSACKIVDSPLPYIIIVDDYEKVLPNQYVRYVSTEPDEFEDEDGKKIKYDKKLVKEGLHDVKISPFDGMGCHTEKISKLWKEAIGLKHDAISFQIRLPFMKGMSTQAPIQEYYKDMKVTKIKDIFGTYHDVEKIDCIWTKSMWKGYSIFKDRFGKKGWNEYLNRVNEYKFQLGISKYNHNIKDIDLYSRQNFQYLQCHDFLNNKYVQWFNSKDKNKGKFDFSKEDNKSKLIKLAEYSTDLFEKIIKGDKLYTLKYLGITETNSLKDINSNYIKAIMINDNMLQDICIKKTLIRMLRKSINQLKFGKIYSNGFYHIAVGDIIGFLQYCGGLDVRGCIGANEIYCKTLPKGECVSLRSPLIDPSEVNKVKISSNELTDKYLDYFKENNIVMFSMYDISLPQQGGMDVDGDLVNLCKEKLLIDSVIEYPIIVDMTDKATDVAKDYTLENIVEYECNTRDNRIGEITNVATSILNVVTDNEKYKQKNKDDIAILRITQGKEIDFIKTSTRWHISQSLRKRNKKIPYFLLYSYPKKLKAYNNIKNINKDIESEEDKLPYNAYRSSSPMNELCDYILQWERDLIWNYEVIDTSSFLINKDIPTDNLHIEKMLTKIYKNFIYEFYSIIDNEDKNNKDEQDLANSDGEIDKDDTDSQLDILFEKYRSIINEVPLDKKVITNYLVKICYKFKNRDKVFCWSMCGDTMLENLKNNSKNNPQKIVETSKEDRNSKEYLGRWYKLVDVNEEDTDE</sequence>
<evidence type="ECO:0000313" key="2">
    <source>
        <dbReference type="Proteomes" id="UP000726170"/>
    </source>
</evidence>
<dbReference type="RefSeq" id="WP_216437851.1">
    <property type="nucleotide sequence ID" value="NZ_JAHLQF010000001.1"/>
</dbReference>
<organism evidence="1 2">
    <name type="scientific">Clostridium mobile</name>
    <dbReference type="NCBI Taxonomy" id="2841512"/>
    <lineage>
        <taxon>Bacteria</taxon>
        <taxon>Bacillati</taxon>
        <taxon>Bacillota</taxon>
        <taxon>Clostridia</taxon>
        <taxon>Eubacteriales</taxon>
        <taxon>Clostridiaceae</taxon>
        <taxon>Clostridium</taxon>
    </lineage>
</organism>
<dbReference type="Proteomes" id="UP000726170">
    <property type="component" value="Unassembled WGS sequence"/>
</dbReference>
<name>A0ABS6EE47_9CLOT</name>
<proteinExistence type="predicted"/>